<evidence type="ECO:0000313" key="2">
    <source>
        <dbReference type="EMBL" id="ABC30708.1"/>
    </source>
</evidence>
<evidence type="ECO:0000313" key="3">
    <source>
        <dbReference type="Proteomes" id="UP000000238"/>
    </source>
</evidence>
<dbReference type="AlphaFoldDB" id="Q2SF66"/>
<dbReference type="eggNOG" id="ENOG502Z9W1">
    <property type="taxonomic scope" value="Bacteria"/>
</dbReference>
<dbReference type="HOGENOM" id="CLU_071028_0_0_6"/>
<dbReference type="KEGG" id="hch:HCH_03990"/>
<dbReference type="Pfam" id="PF13443">
    <property type="entry name" value="HTH_26"/>
    <property type="match status" value="1"/>
</dbReference>
<dbReference type="STRING" id="349521.HCH_03990"/>
<proteinExistence type="predicted"/>
<dbReference type="SMART" id="SM00530">
    <property type="entry name" value="HTH_XRE"/>
    <property type="match status" value="1"/>
</dbReference>
<protein>
    <submittedName>
        <fullName evidence="2">Predicted transcriptional regulator</fullName>
    </submittedName>
</protein>
<organism evidence="2 3">
    <name type="scientific">Hahella chejuensis (strain KCTC 2396)</name>
    <dbReference type="NCBI Taxonomy" id="349521"/>
    <lineage>
        <taxon>Bacteria</taxon>
        <taxon>Pseudomonadati</taxon>
        <taxon>Pseudomonadota</taxon>
        <taxon>Gammaproteobacteria</taxon>
        <taxon>Oceanospirillales</taxon>
        <taxon>Hahellaceae</taxon>
        <taxon>Hahella</taxon>
    </lineage>
</organism>
<evidence type="ECO:0000259" key="1">
    <source>
        <dbReference type="PROSITE" id="PS50943"/>
    </source>
</evidence>
<dbReference type="GO" id="GO:0003677">
    <property type="term" value="F:DNA binding"/>
    <property type="evidence" value="ECO:0007669"/>
    <property type="project" value="InterPro"/>
</dbReference>
<dbReference type="Gene3D" id="1.10.260.40">
    <property type="entry name" value="lambda repressor-like DNA-binding domains"/>
    <property type="match status" value="1"/>
</dbReference>
<dbReference type="RefSeq" id="WP_011397775.1">
    <property type="nucleotide sequence ID" value="NC_007645.1"/>
</dbReference>
<dbReference type="InterPro" id="IPR010982">
    <property type="entry name" value="Lambda_DNA-bd_dom_sf"/>
</dbReference>
<dbReference type="InterPro" id="IPR001387">
    <property type="entry name" value="Cro/C1-type_HTH"/>
</dbReference>
<sequence>MTEDFCSNLKLLCSHYKSTAEVCRRMEIHRAQFNKYLNGTSQPSRFVLRKICDFFGVEPHELDLPHDRFMQVAQSRANSDRDARAPDKPYAEKLERLQQQSEGRLDKYLGYYYEYHFSMTFPDQIIRSLLQIDMSGNDYYFRRLERMRPPNKEEKYKSRYEGTAMFLSERIFLVGYETLTHNEIAQTILYPTYKSRVSYLSGLKLGVSASDRREPVCVKVVLEYLGRSIRNREALQKCGLFNPATDAVARHIKEKISDATGYRGASLLATPL</sequence>
<name>Q2SF66_HAHCH</name>
<dbReference type="SUPFAM" id="SSF47413">
    <property type="entry name" value="lambda repressor-like DNA-binding domains"/>
    <property type="match status" value="1"/>
</dbReference>
<reference evidence="2 3" key="1">
    <citation type="journal article" date="2005" name="Nucleic Acids Res.">
        <title>Genomic blueprint of Hahella chejuensis, a marine microbe producing an algicidal agent.</title>
        <authorList>
            <person name="Jeong H."/>
            <person name="Yim J.H."/>
            <person name="Lee C."/>
            <person name="Choi S.-H."/>
            <person name="Park Y.K."/>
            <person name="Yoon S.H."/>
            <person name="Hur C.-G."/>
            <person name="Kang H.-Y."/>
            <person name="Kim D."/>
            <person name="Lee H.H."/>
            <person name="Park K.H."/>
            <person name="Park S.-H."/>
            <person name="Park H.-S."/>
            <person name="Lee H.K."/>
            <person name="Oh T.K."/>
            <person name="Kim J.F."/>
        </authorList>
    </citation>
    <scope>NUCLEOTIDE SEQUENCE [LARGE SCALE GENOMIC DNA]</scope>
    <source>
        <strain evidence="2 3">KCTC 2396</strain>
    </source>
</reference>
<dbReference type="OrthoDB" id="8902678at2"/>
<keyword evidence="3" id="KW-1185">Reference proteome</keyword>
<dbReference type="CDD" id="cd00093">
    <property type="entry name" value="HTH_XRE"/>
    <property type="match status" value="1"/>
</dbReference>
<dbReference type="Proteomes" id="UP000000238">
    <property type="component" value="Chromosome"/>
</dbReference>
<feature type="domain" description="HTH cro/C1-type" evidence="1">
    <location>
        <begin position="20"/>
        <end position="62"/>
    </location>
</feature>
<dbReference type="EMBL" id="CP000155">
    <property type="protein sequence ID" value="ABC30708.1"/>
    <property type="molecule type" value="Genomic_DNA"/>
</dbReference>
<dbReference type="PROSITE" id="PS50943">
    <property type="entry name" value="HTH_CROC1"/>
    <property type="match status" value="1"/>
</dbReference>
<gene>
    <name evidence="2" type="ordered locus">HCH_03990</name>
</gene>
<accession>Q2SF66</accession>